<dbReference type="InterPro" id="IPR050312">
    <property type="entry name" value="IolE/XylAMocC-like"/>
</dbReference>
<dbReference type="Pfam" id="PF01261">
    <property type="entry name" value="AP_endonuc_2"/>
    <property type="match status" value="1"/>
</dbReference>
<organism evidence="2 3">
    <name type="scientific">Azospirillum baldaniorum</name>
    <dbReference type="NCBI Taxonomy" id="1064539"/>
    <lineage>
        <taxon>Bacteria</taxon>
        <taxon>Pseudomonadati</taxon>
        <taxon>Pseudomonadota</taxon>
        <taxon>Alphaproteobacteria</taxon>
        <taxon>Rhodospirillales</taxon>
        <taxon>Azospirillaceae</taxon>
        <taxon>Azospirillum</taxon>
    </lineage>
</organism>
<evidence type="ECO:0000313" key="2">
    <source>
        <dbReference type="EMBL" id="CCD02998.1"/>
    </source>
</evidence>
<evidence type="ECO:0000259" key="1">
    <source>
        <dbReference type="Pfam" id="PF01261"/>
    </source>
</evidence>
<dbReference type="KEGG" id="abs:AZOBR_p350014"/>
<geneLocation type="plasmid" evidence="2 3">
    <name>AZOBR_p3</name>
</geneLocation>
<sequence length="297" mass="31294">MKPALCDLALPTVDSHALLPGIRALGFQGIEVAPHRIDPDGGAGDSPSAAAVEAHRRTIGAAGLAVTGLHALLAGRPELGLFGDAETVRRTRDHLVRLSAVCRDLGGRTMILGAGGRRRGALSLKAAWLAGRAFLEDLLPRIERHGTVLCIAPLGRSGGDFVLSAADARILVDALDHPSLGLQMNSAALVDSGETGHAPFNAGRGRLEQFGVCDPGRTVPDPAGPGRHADFRRHLATIGYGGWLTLKQRPTAAPFDGVRRGWAVMRDVYLRQDGHAFVPPHRPQSFAQRTLPPAPAG</sequence>
<feature type="domain" description="Xylose isomerase-like TIM barrel" evidence="1">
    <location>
        <begin position="23"/>
        <end position="264"/>
    </location>
</feature>
<dbReference type="Gene3D" id="3.20.20.150">
    <property type="entry name" value="Divalent-metal-dependent TIM barrel enzymes"/>
    <property type="match status" value="1"/>
</dbReference>
<evidence type="ECO:0000313" key="3">
    <source>
        <dbReference type="Proteomes" id="UP000007319"/>
    </source>
</evidence>
<protein>
    <submittedName>
        <fullName evidence="2">Nitrogen-fixing NifU, C-terminal</fullName>
    </submittedName>
</protein>
<proteinExistence type="predicted"/>
<reference evidence="2 3" key="1">
    <citation type="journal article" date="2011" name="PLoS Genet.">
        <title>Azospirillum genomes reveal transition of bacteria from aquatic to terrestrial environments.</title>
        <authorList>
            <person name="Wisniewski-Dye F."/>
            <person name="Borziak K."/>
            <person name="Khalsa-Moyers G."/>
            <person name="Alexandre G."/>
            <person name="Sukharnikov L.O."/>
            <person name="Wuichet K."/>
            <person name="Hurst G.B."/>
            <person name="McDonald W.H."/>
            <person name="Robertson J.S."/>
            <person name="Barbe V."/>
            <person name="Calteau A."/>
            <person name="Rouy Z."/>
            <person name="Mangenot S."/>
            <person name="Prigent-Combaret C."/>
            <person name="Normand P."/>
            <person name="Boyer M."/>
            <person name="Siguier P."/>
            <person name="Dessaux Y."/>
            <person name="Elmerich C."/>
            <person name="Condemine G."/>
            <person name="Krishnen G."/>
            <person name="Kennedy I."/>
            <person name="Paterson A.H."/>
            <person name="Gonzalez V."/>
            <person name="Mavingui P."/>
            <person name="Zhulin I.B."/>
        </authorList>
    </citation>
    <scope>NUCLEOTIDE SEQUENCE [LARGE SCALE GENOMIC DNA]</scope>
    <source>
        <strain evidence="2 3">Sp245</strain>
    </source>
</reference>
<keyword evidence="3" id="KW-1185">Reference proteome</keyword>
<dbReference type="EMBL" id="HE577330">
    <property type="protein sequence ID" value="CCD02998.1"/>
    <property type="molecule type" value="Genomic_DNA"/>
</dbReference>
<dbReference type="SUPFAM" id="SSF51658">
    <property type="entry name" value="Xylose isomerase-like"/>
    <property type="match status" value="1"/>
</dbReference>
<keyword evidence="2" id="KW-0614">Plasmid</keyword>
<dbReference type="RefSeq" id="WP_014199508.1">
    <property type="nucleotide sequence ID" value="NC_016595.1"/>
</dbReference>
<dbReference type="PANTHER" id="PTHR12110:SF21">
    <property type="entry name" value="XYLOSE ISOMERASE-LIKE TIM BARREL DOMAIN-CONTAINING PROTEIN"/>
    <property type="match status" value="1"/>
</dbReference>
<dbReference type="Proteomes" id="UP000007319">
    <property type="component" value="Plasmid AZOBR_p3"/>
</dbReference>
<name>A0A9P1JZY4_9PROT</name>
<dbReference type="InterPro" id="IPR036237">
    <property type="entry name" value="Xyl_isomerase-like_sf"/>
</dbReference>
<dbReference type="PANTHER" id="PTHR12110">
    <property type="entry name" value="HYDROXYPYRUVATE ISOMERASE"/>
    <property type="match status" value="1"/>
</dbReference>
<accession>A0A9P1JZY4</accession>
<gene>
    <name evidence="2" type="ORF">AZOBR_p350014</name>
</gene>
<dbReference type="InterPro" id="IPR013022">
    <property type="entry name" value="Xyl_isomerase-like_TIM-brl"/>
</dbReference>
<dbReference type="AlphaFoldDB" id="A0A9P1JZY4"/>